<dbReference type="AlphaFoldDB" id="A0A8S1MYY8"/>
<evidence type="ECO:0000313" key="3">
    <source>
        <dbReference type="Proteomes" id="UP000692954"/>
    </source>
</evidence>
<accession>A0A8S1MYY8</accession>
<name>A0A8S1MYY8_9CILI</name>
<gene>
    <name evidence="1" type="ORF">PSON_ATCC_30995.1.T0450039</name>
    <name evidence="2" type="ORF">PSON_ATCC_30995.1.T0450040</name>
</gene>
<organism evidence="2 3">
    <name type="scientific">Paramecium sonneborni</name>
    <dbReference type="NCBI Taxonomy" id="65129"/>
    <lineage>
        <taxon>Eukaryota</taxon>
        <taxon>Sar</taxon>
        <taxon>Alveolata</taxon>
        <taxon>Ciliophora</taxon>
        <taxon>Intramacronucleata</taxon>
        <taxon>Oligohymenophorea</taxon>
        <taxon>Peniculida</taxon>
        <taxon>Parameciidae</taxon>
        <taxon>Paramecium</taxon>
    </lineage>
</organism>
<sequence length="84" mass="10465">MRFSVYKKVQVNEIKIQEELQKNELNQNQNMKEYDKVQQNLEKQIIESLNNQDELLQKRKMYRKLRTQVMIKINREYYLTIEIK</sequence>
<dbReference type="EMBL" id="CAJJDN010000045">
    <property type="protein sequence ID" value="CAD8083351.1"/>
    <property type="molecule type" value="Genomic_DNA"/>
</dbReference>
<dbReference type="EMBL" id="CAJJDN010000045">
    <property type="protein sequence ID" value="CAD8083349.1"/>
    <property type="molecule type" value="Genomic_DNA"/>
</dbReference>
<protein>
    <submittedName>
        <fullName evidence="2">Uncharacterized protein</fullName>
    </submittedName>
</protein>
<comment type="caution">
    <text evidence="2">The sequence shown here is derived from an EMBL/GenBank/DDBJ whole genome shotgun (WGS) entry which is preliminary data.</text>
</comment>
<evidence type="ECO:0000313" key="2">
    <source>
        <dbReference type="EMBL" id="CAD8083351.1"/>
    </source>
</evidence>
<reference evidence="2" key="1">
    <citation type="submission" date="2021-01" db="EMBL/GenBank/DDBJ databases">
        <authorList>
            <consortium name="Genoscope - CEA"/>
            <person name="William W."/>
        </authorList>
    </citation>
    <scope>NUCLEOTIDE SEQUENCE</scope>
</reference>
<keyword evidence="3" id="KW-1185">Reference proteome</keyword>
<dbReference type="Proteomes" id="UP000692954">
    <property type="component" value="Unassembled WGS sequence"/>
</dbReference>
<evidence type="ECO:0000313" key="1">
    <source>
        <dbReference type="EMBL" id="CAD8083349.1"/>
    </source>
</evidence>
<proteinExistence type="predicted"/>